<evidence type="ECO:0000256" key="4">
    <source>
        <dbReference type="ARBA" id="ARBA00019595"/>
    </source>
</evidence>
<comment type="similarity">
    <text evidence="7">Belongs to the dTDP-4-dehydrorhamnose 3,5-epimerase family.</text>
</comment>
<reference evidence="8 9" key="1">
    <citation type="submission" date="2019-03" db="EMBL/GenBank/DDBJ databases">
        <title>Genomic Encyclopedia of Type Strains, Phase IV (KMG-IV): sequencing the most valuable type-strain genomes for metagenomic binning, comparative biology and taxonomic classification.</title>
        <authorList>
            <person name="Goeker M."/>
        </authorList>
    </citation>
    <scope>NUCLEOTIDE SEQUENCE [LARGE SCALE GENOMIC DNA]</scope>
    <source>
        <strain evidence="8 9">DSM 19605</strain>
    </source>
</reference>
<protein>
    <recommendedName>
        <fullName evidence="4 7">dTDP-4-dehydrorhamnose 3,5-epimerase</fullName>
        <ecNumber evidence="3 7">5.1.3.13</ecNumber>
    </recommendedName>
    <alternativeName>
        <fullName evidence="7">Thymidine diphospho-4-keto-rhamnose 3,5-epimerase</fullName>
    </alternativeName>
</protein>
<evidence type="ECO:0000313" key="8">
    <source>
        <dbReference type="EMBL" id="TDQ44943.1"/>
    </source>
</evidence>
<dbReference type="InterPro" id="IPR014710">
    <property type="entry name" value="RmlC-like_jellyroll"/>
</dbReference>
<dbReference type="PANTHER" id="PTHR21047">
    <property type="entry name" value="DTDP-6-DEOXY-D-GLUCOSE-3,5 EPIMERASE"/>
    <property type="match status" value="1"/>
</dbReference>
<evidence type="ECO:0000256" key="6">
    <source>
        <dbReference type="PIRSR" id="PIRSR600888-3"/>
    </source>
</evidence>
<comment type="pathway">
    <text evidence="7">Carbohydrate biosynthesis; dTDP-L-rhamnose biosynthesis.</text>
</comment>
<keyword evidence="9" id="KW-1185">Reference proteome</keyword>
<accession>A0A4R6UI36</accession>
<feature type="site" description="Participates in a stacking interaction with the thymidine ring of dTDP-4-oxo-6-deoxyglucose" evidence="6">
    <location>
        <position position="140"/>
    </location>
</feature>
<dbReference type="GO" id="GO:0008830">
    <property type="term" value="F:dTDP-4-dehydrorhamnose 3,5-epimerase activity"/>
    <property type="evidence" value="ECO:0007669"/>
    <property type="project" value="UniProtKB-UniRule"/>
</dbReference>
<keyword evidence="7" id="KW-0413">Isomerase</keyword>
<dbReference type="RefSeq" id="WP_133595849.1">
    <property type="nucleotide sequence ID" value="NZ_SNYL01000002.1"/>
</dbReference>
<evidence type="ECO:0000313" key="9">
    <source>
        <dbReference type="Proteomes" id="UP000295510"/>
    </source>
</evidence>
<evidence type="ECO:0000256" key="5">
    <source>
        <dbReference type="PIRSR" id="PIRSR600888-1"/>
    </source>
</evidence>
<dbReference type="EMBL" id="SNYL01000002">
    <property type="protein sequence ID" value="TDQ44943.1"/>
    <property type="molecule type" value="Genomic_DNA"/>
</dbReference>
<dbReference type="CDD" id="cd00438">
    <property type="entry name" value="cupin_RmlC"/>
    <property type="match status" value="1"/>
</dbReference>
<gene>
    <name evidence="8" type="ORF">DFR43_102293</name>
</gene>
<sequence>MPYTAISTDIPDVLILQPQVFGDARGFFFESFNQREFERATGVQGMQFVQDNHSQSARGVLRGLHYQIQHPQGKLVRVVRGEVFDVAVDLRRSSPTFGRWVGLTLSADDKRQLWIPPGFAHGFLVLSESAEFLYKTTDYWYPEHERSLRWDDPTLAIDWPLGGQMPMLAAKDAKGASFNEAEVFA</sequence>
<name>A0A4R6UI36_9BURK</name>
<dbReference type="GO" id="GO:0000271">
    <property type="term" value="P:polysaccharide biosynthetic process"/>
    <property type="evidence" value="ECO:0007669"/>
    <property type="project" value="TreeGrafter"/>
</dbReference>
<feature type="active site" description="Proton donor" evidence="5">
    <location>
        <position position="134"/>
    </location>
</feature>
<evidence type="ECO:0000256" key="7">
    <source>
        <dbReference type="RuleBase" id="RU364069"/>
    </source>
</evidence>
<comment type="function">
    <text evidence="2 7">Catalyzes the epimerization of the C3' and C5'positions of dTDP-6-deoxy-D-xylo-4-hexulose, forming dTDP-6-deoxy-L-lyxo-4-hexulose.</text>
</comment>
<dbReference type="InterPro" id="IPR011051">
    <property type="entry name" value="RmlC_Cupin_sf"/>
</dbReference>
<comment type="caution">
    <text evidence="8">The sequence shown here is derived from an EMBL/GenBank/DDBJ whole genome shotgun (WGS) entry which is preliminary data.</text>
</comment>
<dbReference type="PANTHER" id="PTHR21047:SF2">
    <property type="entry name" value="THYMIDINE DIPHOSPHO-4-KETO-RHAMNOSE 3,5-EPIMERASE"/>
    <property type="match status" value="1"/>
</dbReference>
<dbReference type="AlphaFoldDB" id="A0A4R6UI36"/>
<dbReference type="InterPro" id="IPR000888">
    <property type="entry name" value="RmlC-like"/>
</dbReference>
<dbReference type="NCBIfam" id="TIGR01221">
    <property type="entry name" value="rmlC"/>
    <property type="match status" value="1"/>
</dbReference>
<comment type="subunit">
    <text evidence="7">Homodimer.</text>
</comment>
<comment type="catalytic activity">
    <reaction evidence="1 7">
        <text>dTDP-4-dehydro-6-deoxy-alpha-D-glucose = dTDP-4-dehydro-beta-L-rhamnose</text>
        <dbReference type="Rhea" id="RHEA:16969"/>
        <dbReference type="ChEBI" id="CHEBI:57649"/>
        <dbReference type="ChEBI" id="CHEBI:62830"/>
        <dbReference type="EC" id="5.1.3.13"/>
    </reaction>
</comment>
<dbReference type="GO" id="GO:0019305">
    <property type="term" value="P:dTDP-rhamnose biosynthetic process"/>
    <property type="evidence" value="ECO:0007669"/>
    <property type="project" value="UniProtKB-UniRule"/>
</dbReference>
<organism evidence="8 9">
    <name type="scientific">Tepidicella xavieri</name>
    <dbReference type="NCBI Taxonomy" id="360241"/>
    <lineage>
        <taxon>Bacteria</taxon>
        <taxon>Pseudomonadati</taxon>
        <taxon>Pseudomonadota</taxon>
        <taxon>Betaproteobacteria</taxon>
        <taxon>Burkholderiales</taxon>
        <taxon>Tepidicella</taxon>
    </lineage>
</organism>
<dbReference type="UniPathway" id="UPA00124"/>
<dbReference type="SUPFAM" id="SSF51182">
    <property type="entry name" value="RmlC-like cupins"/>
    <property type="match status" value="1"/>
</dbReference>
<dbReference type="Pfam" id="PF00908">
    <property type="entry name" value="dTDP_sugar_isom"/>
    <property type="match status" value="1"/>
</dbReference>
<evidence type="ECO:0000256" key="2">
    <source>
        <dbReference type="ARBA" id="ARBA00001997"/>
    </source>
</evidence>
<dbReference type="Proteomes" id="UP000295510">
    <property type="component" value="Unassembled WGS sequence"/>
</dbReference>
<dbReference type="Gene3D" id="2.60.120.10">
    <property type="entry name" value="Jelly Rolls"/>
    <property type="match status" value="1"/>
</dbReference>
<proteinExistence type="inferred from homology"/>
<evidence type="ECO:0000256" key="3">
    <source>
        <dbReference type="ARBA" id="ARBA00012098"/>
    </source>
</evidence>
<evidence type="ECO:0000256" key="1">
    <source>
        <dbReference type="ARBA" id="ARBA00001298"/>
    </source>
</evidence>
<dbReference type="OrthoDB" id="9800680at2"/>
<dbReference type="EC" id="5.1.3.13" evidence="3 7"/>
<dbReference type="GO" id="GO:0005829">
    <property type="term" value="C:cytosol"/>
    <property type="evidence" value="ECO:0007669"/>
    <property type="project" value="TreeGrafter"/>
</dbReference>
<feature type="active site" description="Proton acceptor" evidence="5">
    <location>
        <position position="65"/>
    </location>
</feature>